<dbReference type="InterPro" id="IPR017941">
    <property type="entry name" value="Rieske_2Fe-2S"/>
</dbReference>
<dbReference type="PANTHER" id="PTHR40261">
    <property type="match status" value="1"/>
</dbReference>
<evidence type="ECO:0000313" key="6">
    <source>
        <dbReference type="EMBL" id="PPE71300.1"/>
    </source>
</evidence>
<evidence type="ECO:0000313" key="9">
    <source>
        <dbReference type="Proteomes" id="UP000294772"/>
    </source>
</evidence>
<evidence type="ECO:0000313" key="7">
    <source>
        <dbReference type="EMBL" id="TCP06260.1"/>
    </source>
</evidence>
<dbReference type="RefSeq" id="WP_104356090.1">
    <property type="nucleotide sequence ID" value="NZ_CALFFA010000013.1"/>
</dbReference>
<evidence type="ECO:0000259" key="5">
    <source>
        <dbReference type="PROSITE" id="PS51296"/>
    </source>
</evidence>
<dbReference type="PANTHER" id="PTHR40261:SF1">
    <property type="entry name" value="RIESKE DOMAIN-CONTAINING PROTEIN"/>
    <property type="match status" value="1"/>
</dbReference>
<organism evidence="6 8">
    <name type="scientific">Caldimonas thermodepolymerans</name>
    <dbReference type="NCBI Taxonomy" id="215580"/>
    <lineage>
        <taxon>Bacteria</taxon>
        <taxon>Pseudomonadati</taxon>
        <taxon>Pseudomonadota</taxon>
        <taxon>Betaproteobacteria</taxon>
        <taxon>Burkholderiales</taxon>
        <taxon>Sphaerotilaceae</taxon>
        <taxon>Caldimonas</taxon>
    </lineage>
</organism>
<sequence length="123" mass="13636">MSAGVELCAATALEERGSAVGFDVLLWGETARAFVLRFDGRPVAYVNRCAHVPAEMDWQPGEFLDDSREWIVCSIHGAVYDPRDGQCVGGPCMGQRLIPLQVEERDGKVYWYPSEDVRPAFGD</sequence>
<dbReference type="EMBL" id="SLXF01000007">
    <property type="protein sequence ID" value="TCP06260.1"/>
    <property type="molecule type" value="Genomic_DNA"/>
</dbReference>
<keyword evidence="1" id="KW-0001">2Fe-2S</keyword>
<dbReference type="CDD" id="cd03467">
    <property type="entry name" value="Rieske"/>
    <property type="match status" value="1"/>
</dbReference>
<comment type="caution">
    <text evidence="6">The sequence shown here is derived from an EMBL/GenBank/DDBJ whole genome shotgun (WGS) entry which is preliminary data.</text>
</comment>
<evidence type="ECO:0000256" key="2">
    <source>
        <dbReference type="ARBA" id="ARBA00022723"/>
    </source>
</evidence>
<dbReference type="GO" id="GO:0046872">
    <property type="term" value="F:metal ion binding"/>
    <property type="evidence" value="ECO:0007669"/>
    <property type="project" value="UniProtKB-KW"/>
</dbReference>
<feature type="domain" description="Rieske" evidence="5">
    <location>
        <begin position="5"/>
        <end position="111"/>
    </location>
</feature>
<name>A0A2S5T8G8_9BURK</name>
<dbReference type="GO" id="GO:0051537">
    <property type="term" value="F:2 iron, 2 sulfur cluster binding"/>
    <property type="evidence" value="ECO:0007669"/>
    <property type="project" value="UniProtKB-KW"/>
</dbReference>
<evidence type="ECO:0000313" key="8">
    <source>
        <dbReference type="Proteomes" id="UP000239406"/>
    </source>
</evidence>
<reference evidence="6 8" key="1">
    <citation type="submission" date="2018-02" db="EMBL/GenBank/DDBJ databases">
        <title>Reclassifiation of [Polyangium] brachysporum DSM 7029 as Guopingzhaonella breviflexa gen. nov., sp. nov., a member of the family Comamonadaceae.</title>
        <authorList>
            <person name="Tang B."/>
        </authorList>
    </citation>
    <scope>NUCLEOTIDE SEQUENCE [LARGE SCALE GENOMIC DNA]</scope>
    <source>
        <strain evidence="6 8">DSM 15344</strain>
    </source>
</reference>
<keyword evidence="2" id="KW-0479">Metal-binding</keyword>
<keyword evidence="4" id="KW-0411">Iron-sulfur</keyword>
<dbReference type="SUPFAM" id="SSF50022">
    <property type="entry name" value="ISP domain"/>
    <property type="match status" value="1"/>
</dbReference>
<dbReference type="Proteomes" id="UP000239406">
    <property type="component" value="Unassembled WGS sequence"/>
</dbReference>
<dbReference type="Pfam" id="PF00355">
    <property type="entry name" value="Rieske"/>
    <property type="match status" value="1"/>
</dbReference>
<dbReference type="AlphaFoldDB" id="A0A2S5T8G8"/>
<gene>
    <name evidence="6" type="ORF">C1702_02435</name>
    <name evidence="7" type="ORF">EV676_107131</name>
</gene>
<dbReference type="EMBL" id="PSNY01000002">
    <property type="protein sequence ID" value="PPE71300.1"/>
    <property type="molecule type" value="Genomic_DNA"/>
</dbReference>
<keyword evidence="8" id="KW-1185">Reference proteome</keyword>
<reference evidence="7 9" key="2">
    <citation type="submission" date="2019-03" db="EMBL/GenBank/DDBJ databases">
        <title>Genomic Encyclopedia of Type Strains, Phase IV (KMG-IV): sequencing the most valuable type-strain genomes for metagenomic binning, comparative biology and taxonomic classification.</title>
        <authorList>
            <person name="Goeker M."/>
        </authorList>
    </citation>
    <scope>NUCLEOTIDE SEQUENCE [LARGE SCALE GENOMIC DNA]</scope>
    <source>
        <strain evidence="7 9">DSM 15264</strain>
    </source>
</reference>
<protein>
    <submittedName>
        <fullName evidence="6">2Fe-2S ferredoxin</fullName>
    </submittedName>
    <submittedName>
        <fullName evidence="7">Nitrite reductase/ring-hydroxylating ferredoxin subunit</fullName>
    </submittedName>
</protein>
<dbReference type="OrthoDB" id="9794779at2"/>
<dbReference type="Proteomes" id="UP000294772">
    <property type="component" value="Unassembled WGS sequence"/>
</dbReference>
<evidence type="ECO:0000256" key="1">
    <source>
        <dbReference type="ARBA" id="ARBA00022714"/>
    </source>
</evidence>
<evidence type="ECO:0000256" key="3">
    <source>
        <dbReference type="ARBA" id="ARBA00023004"/>
    </source>
</evidence>
<proteinExistence type="predicted"/>
<accession>A0A2S5T8G8</accession>
<dbReference type="InterPro" id="IPR036922">
    <property type="entry name" value="Rieske_2Fe-2S_sf"/>
</dbReference>
<dbReference type="Gene3D" id="2.102.10.10">
    <property type="entry name" value="Rieske [2Fe-2S] iron-sulphur domain"/>
    <property type="match status" value="1"/>
</dbReference>
<keyword evidence="3" id="KW-0408">Iron</keyword>
<dbReference type="PROSITE" id="PS51296">
    <property type="entry name" value="RIESKE"/>
    <property type="match status" value="1"/>
</dbReference>
<evidence type="ECO:0000256" key="4">
    <source>
        <dbReference type="ARBA" id="ARBA00023014"/>
    </source>
</evidence>